<feature type="compositionally biased region" description="Basic and acidic residues" evidence="1">
    <location>
        <begin position="62"/>
        <end position="80"/>
    </location>
</feature>
<feature type="region of interest" description="Disordered" evidence="1">
    <location>
        <begin position="1"/>
        <end position="31"/>
    </location>
</feature>
<dbReference type="InterPro" id="IPR036291">
    <property type="entry name" value="NAD(P)-bd_dom_sf"/>
</dbReference>
<dbReference type="EMBL" id="QFQP01000006">
    <property type="protein sequence ID" value="PZR15070.1"/>
    <property type="molecule type" value="Genomic_DNA"/>
</dbReference>
<reference evidence="3 4" key="1">
    <citation type="submission" date="2017-08" db="EMBL/GenBank/DDBJ databases">
        <title>Infants hospitalized years apart are colonized by the same room-sourced microbial strains.</title>
        <authorList>
            <person name="Brooks B."/>
            <person name="Olm M.R."/>
            <person name="Firek B.A."/>
            <person name="Baker R."/>
            <person name="Thomas B.C."/>
            <person name="Morowitz M.J."/>
            <person name="Banfield J.F."/>
        </authorList>
    </citation>
    <scope>NUCLEOTIDE SEQUENCE [LARGE SCALE GENOMIC DNA]</scope>
    <source>
        <strain evidence="3">S2_003_000_R2_14</strain>
    </source>
</reference>
<comment type="caution">
    <text evidence="3">The sequence shown here is derived from an EMBL/GenBank/DDBJ whole genome shotgun (WGS) entry which is preliminary data.</text>
</comment>
<evidence type="ECO:0000313" key="3">
    <source>
        <dbReference type="EMBL" id="PZR15070.1"/>
    </source>
</evidence>
<feature type="domain" description="NAD(P)-binding" evidence="2">
    <location>
        <begin position="196"/>
        <end position="308"/>
    </location>
</feature>
<sequence length="367" mass="39477">MSHEAGVDDGPGGGRLFARGERRRREGGGAAGGRFELQGAALHCALQGVGGVTVQRGLRRWHGAEGRRQPGEAQDSERRPQRARHLRPAHRAHRVSARLRGALAQGDAGRQLYGVLRDGQRAGAAAARWLGTGGEDQGRVEVRAQRRADRHRVRELLGARRRRAGVPVGRPAAQPGAGRDEATAQDCFVVNVLVFGGTGLLGGAAVDEAVSRGHGVKVVARSKKRTDVRFERCDVTTATEDELRALCSGHDAVVYALGLDDREAHPRPALKVFLEDHVNVCTRVARAARAAGVKSFVATGATSRTSSARAPSWSSRSTTRTSRRERRSGTRCWRWLRPTSACSCSSCRTSSAHAATTCRRGRSSSRC</sequence>
<dbReference type="Pfam" id="PF13460">
    <property type="entry name" value="NAD_binding_10"/>
    <property type="match status" value="1"/>
</dbReference>
<name>A0A2W5THR4_9BACT</name>
<evidence type="ECO:0000256" key="1">
    <source>
        <dbReference type="SAM" id="MobiDB-lite"/>
    </source>
</evidence>
<accession>A0A2W5THR4</accession>
<evidence type="ECO:0000259" key="2">
    <source>
        <dbReference type="Pfam" id="PF13460"/>
    </source>
</evidence>
<dbReference type="AlphaFoldDB" id="A0A2W5THR4"/>
<dbReference type="Proteomes" id="UP000249061">
    <property type="component" value="Unassembled WGS sequence"/>
</dbReference>
<dbReference type="InterPro" id="IPR016040">
    <property type="entry name" value="NAD(P)-bd_dom"/>
</dbReference>
<protein>
    <recommendedName>
        <fullName evidence="2">NAD(P)-binding domain-containing protein</fullName>
    </recommendedName>
</protein>
<proteinExistence type="predicted"/>
<feature type="compositionally biased region" description="Basic residues" evidence="1">
    <location>
        <begin position="81"/>
        <end position="93"/>
    </location>
</feature>
<dbReference type="Gene3D" id="3.40.50.720">
    <property type="entry name" value="NAD(P)-binding Rossmann-like Domain"/>
    <property type="match status" value="1"/>
</dbReference>
<organism evidence="3 4">
    <name type="scientific">Archangium gephyra</name>
    <dbReference type="NCBI Taxonomy" id="48"/>
    <lineage>
        <taxon>Bacteria</taxon>
        <taxon>Pseudomonadati</taxon>
        <taxon>Myxococcota</taxon>
        <taxon>Myxococcia</taxon>
        <taxon>Myxococcales</taxon>
        <taxon>Cystobacterineae</taxon>
        <taxon>Archangiaceae</taxon>
        <taxon>Archangium</taxon>
    </lineage>
</organism>
<feature type="region of interest" description="Disordered" evidence="1">
    <location>
        <begin position="62"/>
        <end position="93"/>
    </location>
</feature>
<feature type="compositionally biased region" description="Basic and acidic residues" evidence="1">
    <location>
        <begin position="18"/>
        <end position="27"/>
    </location>
</feature>
<dbReference type="SUPFAM" id="SSF51735">
    <property type="entry name" value="NAD(P)-binding Rossmann-fold domains"/>
    <property type="match status" value="1"/>
</dbReference>
<evidence type="ECO:0000313" key="4">
    <source>
        <dbReference type="Proteomes" id="UP000249061"/>
    </source>
</evidence>
<gene>
    <name evidence="3" type="ORF">DI536_08870</name>
</gene>